<keyword evidence="1" id="KW-0732">Signal</keyword>
<dbReference type="Gene3D" id="2.40.160.20">
    <property type="match status" value="1"/>
</dbReference>
<feature type="chain" id="PRO_5045379649" evidence="1">
    <location>
        <begin position="23"/>
        <end position="251"/>
    </location>
</feature>
<evidence type="ECO:0000313" key="3">
    <source>
        <dbReference type="Proteomes" id="UP001597369"/>
    </source>
</evidence>
<name>A0ABW4X3B6_9BACT</name>
<evidence type="ECO:0000313" key="2">
    <source>
        <dbReference type="EMBL" id="MFD2068998.1"/>
    </source>
</evidence>
<dbReference type="EMBL" id="JBHUHV010000058">
    <property type="protein sequence ID" value="MFD2068998.1"/>
    <property type="molecule type" value="Genomic_DNA"/>
</dbReference>
<protein>
    <submittedName>
        <fullName evidence="2">Outer membrane beta-barrel protein</fullName>
    </submittedName>
</protein>
<gene>
    <name evidence="2" type="ORF">ACFSKU_19065</name>
</gene>
<evidence type="ECO:0000256" key="1">
    <source>
        <dbReference type="SAM" id="SignalP"/>
    </source>
</evidence>
<accession>A0ABW4X3B6</accession>
<dbReference type="InterPro" id="IPR011250">
    <property type="entry name" value="OMP/PagP_B-barrel"/>
</dbReference>
<proteinExistence type="predicted"/>
<dbReference type="Proteomes" id="UP001597369">
    <property type="component" value="Unassembled WGS sequence"/>
</dbReference>
<organism evidence="2 3">
    <name type="scientific">Pontibacter silvestris</name>
    <dbReference type="NCBI Taxonomy" id="2305183"/>
    <lineage>
        <taxon>Bacteria</taxon>
        <taxon>Pseudomonadati</taxon>
        <taxon>Bacteroidota</taxon>
        <taxon>Cytophagia</taxon>
        <taxon>Cytophagales</taxon>
        <taxon>Hymenobacteraceae</taxon>
        <taxon>Pontibacter</taxon>
    </lineage>
</organism>
<feature type="signal peptide" evidence="1">
    <location>
        <begin position="1"/>
        <end position="22"/>
    </location>
</feature>
<reference evidence="3" key="1">
    <citation type="journal article" date="2019" name="Int. J. Syst. Evol. Microbiol.">
        <title>The Global Catalogue of Microorganisms (GCM) 10K type strain sequencing project: providing services to taxonomists for standard genome sequencing and annotation.</title>
        <authorList>
            <consortium name="The Broad Institute Genomics Platform"/>
            <consortium name="The Broad Institute Genome Sequencing Center for Infectious Disease"/>
            <person name="Wu L."/>
            <person name="Ma J."/>
        </authorList>
    </citation>
    <scope>NUCLEOTIDE SEQUENCE [LARGE SCALE GENOMIC DNA]</scope>
    <source>
        <strain evidence="3">JCM 16545</strain>
    </source>
</reference>
<sequence length="251" mass="27395">MNKNLYCLVLFFLCLITLAEKAKGQPSFIRKSGISKTPEKGLVIVAGGGVSTAVSDFCNWRCSKPGRYLGLGALYKISPYVSVSASLDNVKFGARTYSMSFETEAVAVTGTVDVNLIDSYVGSGGYRSLRKRFIVPYVKAGVGFIHYTPTSYPGEGELDESQTKYDPARKYPALAAVVPVGGGLRFRFSDKISIAGELIYHFTSTDYLDNTVQDMRNTSIMRNDGYGVAAVKVLYTPVVKNPLFSGKRHGR</sequence>
<comment type="caution">
    <text evidence="2">The sequence shown here is derived from an EMBL/GenBank/DDBJ whole genome shotgun (WGS) entry which is preliminary data.</text>
</comment>
<dbReference type="SUPFAM" id="SSF56925">
    <property type="entry name" value="OMPA-like"/>
    <property type="match status" value="1"/>
</dbReference>
<keyword evidence="3" id="KW-1185">Reference proteome</keyword>
<dbReference type="RefSeq" id="WP_229957538.1">
    <property type="nucleotide sequence ID" value="NZ_JAJJWI010000001.1"/>
</dbReference>